<name>A0A7R9T7H9_MICPS</name>
<dbReference type="AlphaFoldDB" id="A0A7R9T7H9"/>
<proteinExistence type="predicted"/>
<dbReference type="EMBL" id="HBDY01001084">
    <property type="protein sequence ID" value="CAD8227638.1"/>
    <property type="molecule type" value="Transcribed_RNA"/>
</dbReference>
<feature type="region of interest" description="Disordered" evidence="1">
    <location>
        <begin position="64"/>
        <end position="91"/>
    </location>
</feature>
<evidence type="ECO:0000256" key="1">
    <source>
        <dbReference type="SAM" id="MobiDB-lite"/>
    </source>
</evidence>
<evidence type="ECO:0008006" key="3">
    <source>
        <dbReference type="Google" id="ProtNLM"/>
    </source>
</evidence>
<accession>A0A7R9T7H9</accession>
<gene>
    <name evidence="2" type="ORF">MPUS1402_LOCUS814</name>
</gene>
<feature type="region of interest" description="Disordered" evidence="1">
    <location>
        <begin position="1"/>
        <end position="20"/>
    </location>
</feature>
<organism evidence="2">
    <name type="scientific">Micromonas pusilla</name>
    <name type="common">Picoplanktonic green alga</name>
    <name type="synonym">Chromulina pusilla</name>
    <dbReference type="NCBI Taxonomy" id="38833"/>
    <lineage>
        <taxon>Eukaryota</taxon>
        <taxon>Viridiplantae</taxon>
        <taxon>Chlorophyta</taxon>
        <taxon>Mamiellophyceae</taxon>
        <taxon>Mamiellales</taxon>
        <taxon>Mamiellaceae</taxon>
        <taxon>Micromonas</taxon>
    </lineage>
</organism>
<feature type="region of interest" description="Disordered" evidence="1">
    <location>
        <begin position="206"/>
        <end position="267"/>
    </location>
</feature>
<protein>
    <recommendedName>
        <fullName evidence="3">Flagellar associated protein</fullName>
    </recommendedName>
</protein>
<sequence length="312" mass="34939">MASTGRRTARRASDPGNLQHHYAERTQSRLHTGEGFVSFYDEGQGTEFAYDIDRGSHNRISMAEASKKSPLKYSSMSSRTARFGPVDGAHRDTPDVVQYEIDHLHKSGFSTTIRDSPRRYGAEFKSRAPRLGHQRGPDGADAFYDGAIRHGSIMDEVSKSPKTFVQRTARFVPDMGVGNPCGPKEDPIYAVDRHNTVADRIAKSPMSYSTLRSKDRRFKSKPQTSTPEDVGPGAYVLPPKTGVTAFPKDSDATTPRRRSTPFASTVPRFRETTEFKDEEYRSGASTFTFQRDQKEWQRKGMGGVMSRAVRRT</sequence>
<reference evidence="2" key="1">
    <citation type="submission" date="2021-01" db="EMBL/GenBank/DDBJ databases">
        <authorList>
            <person name="Corre E."/>
            <person name="Pelletier E."/>
            <person name="Niang G."/>
            <person name="Scheremetjew M."/>
            <person name="Finn R."/>
            <person name="Kale V."/>
            <person name="Holt S."/>
            <person name="Cochrane G."/>
            <person name="Meng A."/>
            <person name="Brown T."/>
            <person name="Cohen L."/>
        </authorList>
    </citation>
    <scope>NUCLEOTIDE SEQUENCE</scope>
    <source>
        <strain evidence="2">RCC1614</strain>
    </source>
</reference>
<evidence type="ECO:0000313" key="2">
    <source>
        <dbReference type="EMBL" id="CAD8227638.1"/>
    </source>
</evidence>